<dbReference type="EMBL" id="VLJV01000001">
    <property type="protein sequence ID" value="TWH21426.1"/>
    <property type="molecule type" value="Genomic_DNA"/>
</dbReference>
<dbReference type="InterPro" id="IPR010349">
    <property type="entry name" value="Asparaginase_II"/>
</dbReference>
<dbReference type="Proteomes" id="UP000317303">
    <property type="component" value="Unassembled WGS sequence"/>
</dbReference>
<gene>
    <name evidence="1" type="ORF">JD82_03290</name>
</gene>
<evidence type="ECO:0000313" key="2">
    <source>
        <dbReference type="Proteomes" id="UP000317303"/>
    </source>
</evidence>
<dbReference type="PANTHER" id="PTHR42110:SF1">
    <property type="entry name" value="L-ASPARAGINASE, PUTATIVE (AFU_ORTHOLOGUE AFUA_3G11890)-RELATED"/>
    <property type="match status" value="1"/>
</dbReference>
<dbReference type="RefSeq" id="WP_036877234.1">
    <property type="nucleotide sequence ID" value="NZ_JOIJ01000016.1"/>
</dbReference>
<proteinExistence type="predicted"/>
<keyword evidence="2" id="KW-1185">Reference proteome</keyword>
<sequence length="318" mass="32899">MTALVEVVRSGFVESVHHGSLVVTTPDGAVRASIGDVHSPVYPRSSNKPLQALAMLRSGLEVADDDLALVCASHNGEPDHVERALALLERAGLTEDDLHCPPDRPRHEPAAEPRRAAMNCSGKHAGMLATCVAAGWPTADYTDPGHPLQRAIADTVSEMIGEPIAWTGVDGCGAPLLAYSLTGLARAFGRLAAGTGTPRRIADAMRAHPWLVAGTGREDTVLMEAVPGLLMKGGAEGVHAFALSDGTAVAFKIADGNARAREPILVETLRLLGETPKDEAREAVDRMAVGAGVVTGAGRDVGSLRVTGAVAEALGTGS</sequence>
<dbReference type="AlphaFoldDB" id="A0A660CDL9"/>
<protein>
    <submittedName>
        <fullName evidence="1">Asparaginase</fullName>
    </submittedName>
</protein>
<reference evidence="1 2" key="1">
    <citation type="submission" date="2019-07" db="EMBL/GenBank/DDBJ databases">
        <title>R&amp;d 2014.</title>
        <authorList>
            <person name="Klenk H.-P."/>
        </authorList>
    </citation>
    <scope>NUCLEOTIDE SEQUENCE [LARGE SCALE GENOMIC DNA]</scope>
    <source>
        <strain evidence="1 2">DSM 43194</strain>
    </source>
</reference>
<comment type="caution">
    <text evidence="1">The sequence shown here is derived from an EMBL/GenBank/DDBJ whole genome shotgun (WGS) entry which is preliminary data.</text>
</comment>
<dbReference type="PANTHER" id="PTHR42110">
    <property type="entry name" value="L-ASPARAGINASE, PUTATIVE (AFU_ORTHOLOGUE AFUA_3G11890)-RELATED"/>
    <property type="match status" value="1"/>
</dbReference>
<dbReference type="OrthoDB" id="9780674at2"/>
<dbReference type="Pfam" id="PF06089">
    <property type="entry name" value="Asparaginase_II"/>
    <property type="match status" value="1"/>
</dbReference>
<accession>A0A660CDL9</accession>
<organism evidence="1 2">
    <name type="scientific">Prauserella rugosa</name>
    <dbReference type="NCBI Taxonomy" id="43354"/>
    <lineage>
        <taxon>Bacteria</taxon>
        <taxon>Bacillati</taxon>
        <taxon>Actinomycetota</taxon>
        <taxon>Actinomycetes</taxon>
        <taxon>Pseudonocardiales</taxon>
        <taxon>Pseudonocardiaceae</taxon>
        <taxon>Prauserella</taxon>
    </lineage>
</organism>
<name>A0A660CDL9_9PSEU</name>
<evidence type="ECO:0000313" key="1">
    <source>
        <dbReference type="EMBL" id="TWH21426.1"/>
    </source>
</evidence>